<sequence>MTRYTITQYIEKIETSYNTKFHDDFKDRFKENLKGVLFYENGTYILADLDKAWKNSGSDNCYDDRGIIFI</sequence>
<protein>
    <submittedName>
        <fullName evidence="1">Uncharacterized protein</fullName>
    </submittedName>
</protein>
<name>A0A510UNX9_ALIFS</name>
<gene>
    <name evidence="1" type="ORF">AFI02nite_42850</name>
</gene>
<evidence type="ECO:0000313" key="1">
    <source>
        <dbReference type="EMBL" id="GEK16249.1"/>
    </source>
</evidence>
<organism evidence="1 2">
    <name type="scientific">Aliivibrio fischeri</name>
    <name type="common">Vibrio fischeri</name>
    <dbReference type="NCBI Taxonomy" id="668"/>
    <lineage>
        <taxon>Bacteria</taxon>
        <taxon>Pseudomonadati</taxon>
        <taxon>Pseudomonadota</taxon>
        <taxon>Gammaproteobacteria</taxon>
        <taxon>Vibrionales</taxon>
        <taxon>Vibrionaceae</taxon>
        <taxon>Aliivibrio</taxon>
    </lineage>
</organism>
<dbReference type="Proteomes" id="UP000321787">
    <property type="component" value="Unassembled WGS sequence"/>
</dbReference>
<dbReference type="AlphaFoldDB" id="A0A510UNX9"/>
<proteinExistence type="predicted"/>
<dbReference type="EMBL" id="BJTZ01000137">
    <property type="protein sequence ID" value="GEK16249.1"/>
    <property type="molecule type" value="Genomic_DNA"/>
</dbReference>
<dbReference type="RefSeq" id="WP_146867067.1">
    <property type="nucleotide sequence ID" value="NZ_BJTZ01000137.1"/>
</dbReference>
<accession>A0A510UNX9</accession>
<comment type="caution">
    <text evidence="1">The sequence shown here is derived from an EMBL/GenBank/DDBJ whole genome shotgun (WGS) entry which is preliminary data.</text>
</comment>
<evidence type="ECO:0000313" key="2">
    <source>
        <dbReference type="Proteomes" id="UP000321787"/>
    </source>
</evidence>
<reference evidence="1 2" key="1">
    <citation type="submission" date="2019-07" db="EMBL/GenBank/DDBJ databases">
        <title>Whole genome shotgun sequence of Aliivibrio fischeri NBRC 101058.</title>
        <authorList>
            <person name="Hosoyama A."/>
            <person name="Uohara A."/>
            <person name="Ohji S."/>
            <person name="Ichikawa N."/>
        </authorList>
    </citation>
    <scope>NUCLEOTIDE SEQUENCE [LARGE SCALE GENOMIC DNA]</scope>
    <source>
        <strain evidence="1 2">NBRC 101058</strain>
    </source>
</reference>